<accession>A0ABX4N718</accession>
<feature type="compositionally biased region" description="Basic and acidic residues" evidence="1">
    <location>
        <begin position="52"/>
        <end position="72"/>
    </location>
</feature>
<gene>
    <name evidence="2" type="ORF">CH378_14635</name>
</gene>
<name>A0ABX4N718_9LEPT</name>
<dbReference type="Proteomes" id="UP000231919">
    <property type="component" value="Unassembled WGS sequence"/>
</dbReference>
<reference evidence="2 3" key="1">
    <citation type="submission" date="2017-07" db="EMBL/GenBank/DDBJ databases">
        <title>Leptospira spp. isolated from tropical soils.</title>
        <authorList>
            <person name="Thibeaux R."/>
            <person name="Iraola G."/>
            <person name="Ferres I."/>
            <person name="Bierque E."/>
            <person name="Girault D."/>
            <person name="Soupe-Gilbert M.-E."/>
            <person name="Picardeau M."/>
            <person name="Goarant C."/>
        </authorList>
    </citation>
    <scope>NUCLEOTIDE SEQUENCE [LARGE SCALE GENOMIC DNA]</scope>
    <source>
        <strain evidence="2 3">JW2-C-B1</strain>
    </source>
</reference>
<keyword evidence="3" id="KW-1185">Reference proteome</keyword>
<proteinExistence type="predicted"/>
<sequence length="96" mass="11019">MILLKKKYWLRMSHNERVSSTLRPQALVRDAVGTRFERALASASRTEVAKQCVEDRSEGRMSDPERSEETKLGDVGANSRLRHEKEPFASWCENTP</sequence>
<protein>
    <submittedName>
        <fullName evidence="2">Uncharacterized protein</fullName>
    </submittedName>
</protein>
<comment type="caution">
    <text evidence="2">The sequence shown here is derived from an EMBL/GenBank/DDBJ whole genome shotgun (WGS) entry which is preliminary data.</text>
</comment>
<evidence type="ECO:0000313" key="3">
    <source>
        <dbReference type="Proteomes" id="UP000231919"/>
    </source>
</evidence>
<evidence type="ECO:0000313" key="2">
    <source>
        <dbReference type="EMBL" id="PJZ29118.1"/>
    </source>
</evidence>
<organism evidence="2 3">
    <name type="scientific">Leptospira kmetyi</name>
    <dbReference type="NCBI Taxonomy" id="408139"/>
    <lineage>
        <taxon>Bacteria</taxon>
        <taxon>Pseudomonadati</taxon>
        <taxon>Spirochaetota</taxon>
        <taxon>Spirochaetia</taxon>
        <taxon>Leptospirales</taxon>
        <taxon>Leptospiraceae</taxon>
        <taxon>Leptospira</taxon>
    </lineage>
</organism>
<evidence type="ECO:0000256" key="1">
    <source>
        <dbReference type="SAM" id="MobiDB-lite"/>
    </source>
</evidence>
<dbReference type="EMBL" id="NPDP01000027">
    <property type="protein sequence ID" value="PJZ29118.1"/>
    <property type="molecule type" value="Genomic_DNA"/>
</dbReference>
<feature type="region of interest" description="Disordered" evidence="1">
    <location>
        <begin position="40"/>
        <end position="96"/>
    </location>
</feature>